<gene>
    <name evidence="4" type="primary">MP3</name>
    <name evidence="4" type="ORF">KSP39_PZI018020</name>
</gene>
<dbReference type="InterPro" id="IPR036400">
    <property type="entry name" value="Cyt_B5-like_heme/steroid_sf"/>
</dbReference>
<dbReference type="EMBL" id="JBBWWQ010000016">
    <property type="protein sequence ID" value="KAK8926631.1"/>
    <property type="molecule type" value="Genomic_DNA"/>
</dbReference>
<evidence type="ECO:0000256" key="1">
    <source>
        <dbReference type="ARBA" id="ARBA00022665"/>
    </source>
</evidence>
<dbReference type="AlphaFoldDB" id="A0AAP0B488"/>
<evidence type="ECO:0000256" key="2">
    <source>
        <dbReference type="ARBA" id="ARBA00023121"/>
    </source>
</evidence>
<evidence type="ECO:0000313" key="5">
    <source>
        <dbReference type="Proteomes" id="UP001418222"/>
    </source>
</evidence>
<keyword evidence="2" id="KW-0446">Lipid-binding</keyword>
<feature type="region of interest" description="Disordered" evidence="3">
    <location>
        <begin position="58"/>
        <end position="81"/>
    </location>
</feature>
<dbReference type="GO" id="GO:0012505">
    <property type="term" value="C:endomembrane system"/>
    <property type="evidence" value="ECO:0007669"/>
    <property type="project" value="TreeGrafter"/>
</dbReference>
<evidence type="ECO:0000256" key="3">
    <source>
        <dbReference type="SAM" id="MobiDB-lite"/>
    </source>
</evidence>
<keyword evidence="5" id="KW-1185">Reference proteome</keyword>
<feature type="compositionally biased region" description="Polar residues" evidence="3">
    <location>
        <begin position="58"/>
        <end position="79"/>
    </location>
</feature>
<organism evidence="4 5">
    <name type="scientific">Platanthera zijinensis</name>
    <dbReference type="NCBI Taxonomy" id="2320716"/>
    <lineage>
        <taxon>Eukaryota</taxon>
        <taxon>Viridiplantae</taxon>
        <taxon>Streptophyta</taxon>
        <taxon>Embryophyta</taxon>
        <taxon>Tracheophyta</taxon>
        <taxon>Spermatophyta</taxon>
        <taxon>Magnoliopsida</taxon>
        <taxon>Liliopsida</taxon>
        <taxon>Asparagales</taxon>
        <taxon>Orchidaceae</taxon>
        <taxon>Orchidoideae</taxon>
        <taxon>Orchideae</taxon>
        <taxon>Orchidinae</taxon>
        <taxon>Platanthera</taxon>
    </lineage>
</organism>
<comment type="caution">
    <text evidence="4">The sequence shown here is derived from an EMBL/GenBank/DDBJ whole genome shotgun (WGS) entry which is preliminary data.</text>
</comment>
<dbReference type="Proteomes" id="UP001418222">
    <property type="component" value="Unassembled WGS sequence"/>
</dbReference>
<dbReference type="GO" id="GO:0016020">
    <property type="term" value="C:membrane"/>
    <property type="evidence" value="ECO:0007669"/>
    <property type="project" value="TreeGrafter"/>
</dbReference>
<dbReference type="PANTHER" id="PTHR10281">
    <property type="entry name" value="MEMBRANE-ASSOCIATED PROGESTERONE RECEPTOR COMPONENT-RELATED"/>
    <property type="match status" value="1"/>
</dbReference>
<dbReference type="GO" id="GO:0005496">
    <property type="term" value="F:steroid binding"/>
    <property type="evidence" value="ECO:0007669"/>
    <property type="project" value="UniProtKB-KW"/>
</dbReference>
<dbReference type="PANTHER" id="PTHR10281:SF76">
    <property type="entry name" value="CALCUTTA CUP-RELATED"/>
    <property type="match status" value="1"/>
</dbReference>
<keyword evidence="1" id="KW-0754">Steroid-binding</keyword>
<evidence type="ECO:0000313" key="4">
    <source>
        <dbReference type="EMBL" id="KAK8926631.1"/>
    </source>
</evidence>
<dbReference type="InterPro" id="IPR050577">
    <property type="entry name" value="MAPR/NEUFC/NENF-like"/>
</dbReference>
<dbReference type="SUPFAM" id="SSF55856">
    <property type="entry name" value="Cytochrome b5-like heme/steroid binding domain"/>
    <property type="match status" value="1"/>
</dbReference>
<accession>A0AAP0B488</accession>
<sequence length="119" mass="13202">MHVNKCDLKQYVITIVKSLILGSKRLDAKHQMHIKLKQPPVRLLKPMIFVSHFTPSVQTSSISSLPDRSTSNDQLSSYDGLNESKPIYVSIRGTVFDISTGNSFYGPGGPYDLCAVLPH</sequence>
<protein>
    <submittedName>
        <fullName evidence="4">Steroid-binding protein 3</fullName>
    </submittedName>
</protein>
<name>A0AAP0B488_9ASPA</name>
<reference evidence="4 5" key="1">
    <citation type="journal article" date="2022" name="Nat. Plants">
        <title>Genomes of leafy and leafless Platanthera orchids illuminate the evolution of mycoheterotrophy.</title>
        <authorList>
            <person name="Li M.H."/>
            <person name="Liu K.W."/>
            <person name="Li Z."/>
            <person name="Lu H.C."/>
            <person name="Ye Q.L."/>
            <person name="Zhang D."/>
            <person name="Wang J.Y."/>
            <person name="Li Y.F."/>
            <person name="Zhong Z.M."/>
            <person name="Liu X."/>
            <person name="Yu X."/>
            <person name="Liu D.K."/>
            <person name="Tu X.D."/>
            <person name="Liu B."/>
            <person name="Hao Y."/>
            <person name="Liao X.Y."/>
            <person name="Jiang Y.T."/>
            <person name="Sun W.H."/>
            <person name="Chen J."/>
            <person name="Chen Y.Q."/>
            <person name="Ai Y."/>
            <person name="Zhai J.W."/>
            <person name="Wu S.S."/>
            <person name="Zhou Z."/>
            <person name="Hsiao Y.Y."/>
            <person name="Wu W.L."/>
            <person name="Chen Y.Y."/>
            <person name="Lin Y.F."/>
            <person name="Hsu J.L."/>
            <person name="Li C.Y."/>
            <person name="Wang Z.W."/>
            <person name="Zhao X."/>
            <person name="Zhong W.Y."/>
            <person name="Ma X.K."/>
            <person name="Ma L."/>
            <person name="Huang J."/>
            <person name="Chen G.Z."/>
            <person name="Huang M.Z."/>
            <person name="Huang L."/>
            <person name="Peng D.H."/>
            <person name="Luo Y.B."/>
            <person name="Zou S.Q."/>
            <person name="Chen S.P."/>
            <person name="Lan S."/>
            <person name="Tsai W.C."/>
            <person name="Van de Peer Y."/>
            <person name="Liu Z.J."/>
        </authorList>
    </citation>
    <scope>NUCLEOTIDE SEQUENCE [LARGE SCALE GENOMIC DNA]</scope>
    <source>
        <strain evidence="4">Lor287</strain>
    </source>
</reference>
<proteinExistence type="predicted"/>
<dbReference type="Gene3D" id="3.10.120.10">
    <property type="entry name" value="Cytochrome b5-like heme/steroid binding domain"/>
    <property type="match status" value="1"/>
</dbReference>